<protein>
    <submittedName>
        <fullName evidence="1">Uncharacterized protein</fullName>
    </submittedName>
</protein>
<dbReference type="AlphaFoldDB" id="A0A6B9VC77"/>
<proteinExistence type="predicted"/>
<dbReference type="Proteomes" id="UP000464620">
    <property type="component" value="Chromosome B09"/>
</dbReference>
<dbReference type="EMBL" id="CP031001">
    <property type="protein sequence ID" value="QHN78767.1"/>
    <property type="molecule type" value="Genomic_DNA"/>
</dbReference>
<evidence type="ECO:0000313" key="2">
    <source>
        <dbReference type="Proteomes" id="UP000464620"/>
    </source>
</evidence>
<name>A0A6B9VC77_ARAHY</name>
<accession>A0A6B9VC77</accession>
<sequence length="63" mass="7171">MLNSSFQLILLDGTWDAENLADELRFQLNTLTATPTKLEDMTIHFTISVLLSTLLMGNLKRNF</sequence>
<organism evidence="1 2">
    <name type="scientific">Arachis hypogaea</name>
    <name type="common">Peanut</name>
    <dbReference type="NCBI Taxonomy" id="3818"/>
    <lineage>
        <taxon>Eukaryota</taxon>
        <taxon>Viridiplantae</taxon>
        <taxon>Streptophyta</taxon>
        <taxon>Embryophyta</taxon>
        <taxon>Tracheophyta</taxon>
        <taxon>Spermatophyta</taxon>
        <taxon>Magnoliopsida</taxon>
        <taxon>eudicotyledons</taxon>
        <taxon>Gunneridae</taxon>
        <taxon>Pentapetalae</taxon>
        <taxon>rosids</taxon>
        <taxon>fabids</taxon>
        <taxon>Fabales</taxon>
        <taxon>Fabaceae</taxon>
        <taxon>Papilionoideae</taxon>
        <taxon>50 kb inversion clade</taxon>
        <taxon>dalbergioids sensu lato</taxon>
        <taxon>Dalbergieae</taxon>
        <taxon>Pterocarpus clade</taxon>
        <taxon>Arachis</taxon>
    </lineage>
</organism>
<gene>
    <name evidence="1" type="ORF">DS421_19g664230</name>
</gene>
<evidence type="ECO:0000313" key="1">
    <source>
        <dbReference type="EMBL" id="QHN78767.1"/>
    </source>
</evidence>
<reference evidence="1 2" key="1">
    <citation type="submission" date="2020-01" db="EMBL/GenBank/DDBJ databases">
        <title>Genome sequence of Arachis hypogaea, cultivar Shitouqi.</title>
        <authorList>
            <person name="Zhuang W."/>
            <person name="Chen H."/>
            <person name="Varshney R."/>
            <person name="Wang D."/>
            <person name="Ming R."/>
        </authorList>
    </citation>
    <scope>NUCLEOTIDE SEQUENCE [LARGE SCALE GENOMIC DNA]</scope>
    <source>
        <tissue evidence="1">Young leaf</tissue>
    </source>
</reference>